<name>A0A3D9STE5_9ACTN</name>
<protein>
    <submittedName>
        <fullName evidence="4">Cellulose binding domain-containing protein</fullName>
    </submittedName>
</protein>
<gene>
    <name evidence="4" type="ORF">DFJ69_4573</name>
</gene>
<keyword evidence="2" id="KW-0472">Membrane</keyword>
<keyword evidence="5" id="KW-1185">Reference proteome</keyword>
<dbReference type="SUPFAM" id="SSF49384">
    <property type="entry name" value="Carbohydrate-binding domain"/>
    <property type="match status" value="1"/>
</dbReference>
<dbReference type="Proteomes" id="UP000256661">
    <property type="component" value="Unassembled WGS sequence"/>
</dbReference>
<dbReference type="InterPro" id="IPR008965">
    <property type="entry name" value="CBM2/CBM3_carb-bd_dom_sf"/>
</dbReference>
<evidence type="ECO:0000256" key="1">
    <source>
        <dbReference type="SAM" id="MobiDB-lite"/>
    </source>
</evidence>
<dbReference type="Pfam" id="PF00553">
    <property type="entry name" value="CBM_2"/>
    <property type="match status" value="1"/>
</dbReference>
<feature type="domain" description="CBM2" evidence="3">
    <location>
        <begin position="81"/>
        <end position="197"/>
    </location>
</feature>
<dbReference type="RefSeq" id="WP_116024431.1">
    <property type="nucleotide sequence ID" value="NZ_QTTT01000001.1"/>
</dbReference>
<dbReference type="Gene3D" id="2.60.40.290">
    <property type="match status" value="1"/>
</dbReference>
<dbReference type="SMART" id="SM00637">
    <property type="entry name" value="CBD_II"/>
    <property type="match status" value="1"/>
</dbReference>
<feature type="region of interest" description="Disordered" evidence="1">
    <location>
        <begin position="1"/>
        <end position="24"/>
    </location>
</feature>
<evidence type="ECO:0000259" key="3">
    <source>
        <dbReference type="PROSITE" id="PS51173"/>
    </source>
</evidence>
<dbReference type="GO" id="GO:0005975">
    <property type="term" value="P:carbohydrate metabolic process"/>
    <property type="evidence" value="ECO:0007669"/>
    <property type="project" value="InterPro"/>
</dbReference>
<feature type="region of interest" description="Disordered" evidence="1">
    <location>
        <begin position="63"/>
        <end position="92"/>
    </location>
</feature>
<proteinExistence type="predicted"/>
<reference evidence="4 5" key="1">
    <citation type="submission" date="2018-08" db="EMBL/GenBank/DDBJ databases">
        <title>Sequencing the genomes of 1000 actinobacteria strains.</title>
        <authorList>
            <person name="Klenk H.-P."/>
        </authorList>
    </citation>
    <scope>NUCLEOTIDE SEQUENCE [LARGE SCALE GENOMIC DNA]</scope>
    <source>
        <strain evidence="4 5">DSM 43927</strain>
    </source>
</reference>
<evidence type="ECO:0000313" key="5">
    <source>
        <dbReference type="Proteomes" id="UP000256661"/>
    </source>
</evidence>
<sequence>MGRHTKPPEGEDALDEGLRPEPPGRNWAKMLVSLPLLPMVALVIAIGVVSYAWGTSQISLNFAGGPPQRQQPQADSRDSLTGGPPGEATARQRGRGVLIAFRTVRRTPGGFTGAVTVTNRSGRPIRGWLLGFKFPRARVLTIDNSTVVRKGTVTWVRNVAATPVLPAGASVRLTFTADGTLSRPSACKFNKADCRLV</sequence>
<dbReference type="InterPro" id="IPR012291">
    <property type="entry name" value="CBM2_carb-bd_dom_sf"/>
</dbReference>
<accession>A0A3D9STE5</accession>
<evidence type="ECO:0000256" key="2">
    <source>
        <dbReference type="SAM" id="Phobius"/>
    </source>
</evidence>
<feature type="transmembrane region" description="Helical" evidence="2">
    <location>
        <begin position="31"/>
        <end position="53"/>
    </location>
</feature>
<comment type="caution">
    <text evidence="4">The sequence shown here is derived from an EMBL/GenBank/DDBJ whole genome shotgun (WGS) entry which is preliminary data.</text>
</comment>
<organism evidence="4 5">
    <name type="scientific">Thermomonospora umbrina</name>
    <dbReference type="NCBI Taxonomy" id="111806"/>
    <lineage>
        <taxon>Bacteria</taxon>
        <taxon>Bacillati</taxon>
        <taxon>Actinomycetota</taxon>
        <taxon>Actinomycetes</taxon>
        <taxon>Streptosporangiales</taxon>
        <taxon>Thermomonosporaceae</taxon>
        <taxon>Thermomonospora</taxon>
    </lineage>
</organism>
<dbReference type="GO" id="GO:0004553">
    <property type="term" value="F:hydrolase activity, hydrolyzing O-glycosyl compounds"/>
    <property type="evidence" value="ECO:0007669"/>
    <property type="project" value="InterPro"/>
</dbReference>
<dbReference type="PROSITE" id="PS51173">
    <property type="entry name" value="CBM2"/>
    <property type="match status" value="1"/>
</dbReference>
<keyword evidence="2" id="KW-0812">Transmembrane</keyword>
<dbReference type="GO" id="GO:0030247">
    <property type="term" value="F:polysaccharide binding"/>
    <property type="evidence" value="ECO:0007669"/>
    <property type="project" value="UniProtKB-UniRule"/>
</dbReference>
<dbReference type="AlphaFoldDB" id="A0A3D9STE5"/>
<evidence type="ECO:0000313" key="4">
    <source>
        <dbReference type="EMBL" id="REE99068.1"/>
    </source>
</evidence>
<dbReference type="EMBL" id="QTTT01000001">
    <property type="protein sequence ID" value="REE99068.1"/>
    <property type="molecule type" value="Genomic_DNA"/>
</dbReference>
<dbReference type="OrthoDB" id="3474381at2"/>
<dbReference type="InterPro" id="IPR001919">
    <property type="entry name" value="CBD2"/>
</dbReference>
<keyword evidence="2" id="KW-1133">Transmembrane helix</keyword>